<feature type="transmembrane region" description="Helical" evidence="6">
    <location>
        <begin position="306"/>
        <end position="327"/>
    </location>
</feature>
<feature type="transmembrane region" description="Helical" evidence="6">
    <location>
        <begin position="368"/>
        <end position="388"/>
    </location>
</feature>
<dbReference type="SUPFAM" id="SSF103473">
    <property type="entry name" value="MFS general substrate transporter"/>
    <property type="match status" value="1"/>
</dbReference>
<keyword evidence="3 6" id="KW-0812">Transmembrane</keyword>
<keyword evidence="9" id="KW-1185">Reference proteome</keyword>
<feature type="transmembrane region" description="Helical" evidence="6">
    <location>
        <begin position="333"/>
        <end position="356"/>
    </location>
</feature>
<dbReference type="InterPro" id="IPR011701">
    <property type="entry name" value="MFS"/>
</dbReference>
<accession>A0A9X2HK48</accession>
<sequence length="442" mass="46640">MPDVSAASPRPVAAVPAWYAVCLFVTMFGLSFIDRLILSLLAPAITVELGISDTQIGLLFGLGFGVVYALMGLPLAHLIDKHRRIPLVAAGVALWSLCTVASGFAPNFFWLVILRSGVAIGEAVLSPAVISLIADMFPREKRVLPTTIYTAAGAMMYTGALVFGGAALQLATAMSATFALEPWQLTLILVGLPGLFLAPLLFLTVAEPDRVGDAKTEQFATVAQALAYFRRERRLYVGFFIGVSAISMCNTAKIAWTPTLLIRGHGMDAALAAYAFGTVGLASSFLGVLTWPTIVRLWTGRGRRDALVAVFAGAVTVSWVCFGLIGLVSSPALLFVALGIGTFFSAALPVLAPLLIQLVTPGRIRARAMALYLTAVGLVGLGLGPPLAAFIGERFFEGPFAIGLGMAGLVLVMGPVASVAIWSIRKPYRLALDQADERENAA</sequence>
<feature type="domain" description="Major facilitator superfamily (MFS) profile" evidence="7">
    <location>
        <begin position="15"/>
        <end position="426"/>
    </location>
</feature>
<reference evidence="8" key="1">
    <citation type="submission" date="2022-05" db="EMBL/GenBank/DDBJ databases">
        <title>Sphingomonas sp. strain MG17 Genome sequencing and assembly.</title>
        <authorList>
            <person name="Kim I."/>
        </authorList>
    </citation>
    <scope>NUCLEOTIDE SEQUENCE</scope>
    <source>
        <strain evidence="8">MG17</strain>
    </source>
</reference>
<dbReference type="PANTHER" id="PTHR23505">
    <property type="entry name" value="SPINSTER"/>
    <property type="match status" value="1"/>
</dbReference>
<feature type="transmembrane region" description="Helical" evidence="6">
    <location>
        <begin position="56"/>
        <end position="75"/>
    </location>
</feature>
<feature type="transmembrane region" description="Helical" evidence="6">
    <location>
        <begin position="146"/>
        <end position="171"/>
    </location>
</feature>
<dbReference type="InterPro" id="IPR020846">
    <property type="entry name" value="MFS_dom"/>
</dbReference>
<dbReference type="AlphaFoldDB" id="A0A9X2HK48"/>
<evidence type="ECO:0000313" key="9">
    <source>
        <dbReference type="Proteomes" id="UP001139451"/>
    </source>
</evidence>
<evidence type="ECO:0000256" key="4">
    <source>
        <dbReference type="ARBA" id="ARBA00022989"/>
    </source>
</evidence>
<feature type="transmembrane region" description="Helical" evidence="6">
    <location>
        <begin position="235"/>
        <end position="256"/>
    </location>
</feature>
<dbReference type="GO" id="GO:0022857">
    <property type="term" value="F:transmembrane transporter activity"/>
    <property type="evidence" value="ECO:0007669"/>
    <property type="project" value="InterPro"/>
</dbReference>
<evidence type="ECO:0000259" key="7">
    <source>
        <dbReference type="PROSITE" id="PS50850"/>
    </source>
</evidence>
<dbReference type="PANTHER" id="PTHR23505:SF79">
    <property type="entry name" value="PROTEIN SPINSTER"/>
    <property type="match status" value="1"/>
</dbReference>
<dbReference type="PROSITE" id="PS50850">
    <property type="entry name" value="MFS"/>
    <property type="match status" value="1"/>
</dbReference>
<feature type="transmembrane region" description="Helical" evidence="6">
    <location>
        <begin position="87"/>
        <end position="106"/>
    </location>
</feature>
<evidence type="ECO:0000256" key="1">
    <source>
        <dbReference type="ARBA" id="ARBA00004141"/>
    </source>
</evidence>
<protein>
    <submittedName>
        <fullName evidence="8">MFS transporter</fullName>
    </submittedName>
</protein>
<feature type="transmembrane region" description="Helical" evidence="6">
    <location>
        <begin position="12"/>
        <end position="33"/>
    </location>
</feature>
<evidence type="ECO:0000256" key="6">
    <source>
        <dbReference type="SAM" id="Phobius"/>
    </source>
</evidence>
<comment type="subcellular location">
    <subcellularLocation>
        <location evidence="1">Membrane</location>
        <topology evidence="1">Multi-pass membrane protein</topology>
    </subcellularLocation>
</comment>
<dbReference type="Gene3D" id="1.20.1250.20">
    <property type="entry name" value="MFS general substrate transporter like domains"/>
    <property type="match status" value="2"/>
</dbReference>
<keyword evidence="4 6" id="KW-1133">Transmembrane helix</keyword>
<dbReference type="InterPro" id="IPR044770">
    <property type="entry name" value="MFS_spinster-like"/>
</dbReference>
<keyword evidence="5 6" id="KW-0472">Membrane</keyword>
<feature type="transmembrane region" description="Helical" evidence="6">
    <location>
        <begin position="183"/>
        <end position="205"/>
    </location>
</feature>
<dbReference type="Proteomes" id="UP001139451">
    <property type="component" value="Unassembled WGS sequence"/>
</dbReference>
<dbReference type="Pfam" id="PF07690">
    <property type="entry name" value="MFS_1"/>
    <property type="match status" value="1"/>
</dbReference>
<evidence type="ECO:0000313" key="8">
    <source>
        <dbReference type="EMBL" id="MCP3730604.1"/>
    </source>
</evidence>
<gene>
    <name evidence="8" type="ORF">M9978_09210</name>
</gene>
<evidence type="ECO:0000256" key="5">
    <source>
        <dbReference type="ARBA" id="ARBA00023136"/>
    </source>
</evidence>
<feature type="transmembrane region" description="Helical" evidence="6">
    <location>
        <begin position="112"/>
        <end position="134"/>
    </location>
</feature>
<name>A0A9X2HK48_9SPHN</name>
<evidence type="ECO:0000256" key="2">
    <source>
        <dbReference type="ARBA" id="ARBA00022448"/>
    </source>
</evidence>
<feature type="transmembrane region" description="Helical" evidence="6">
    <location>
        <begin position="271"/>
        <end position="294"/>
    </location>
</feature>
<evidence type="ECO:0000256" key="3">
    <source>
        <dbReference type="ARBA" id="ARBA00022692"/>
    </source>
</evidence>
<organism evidence="8 9">
    <name type="scientific">Sphingomonas tagetis</name>
    <dbReference type="NCBI Taxonomy" id="2949092"/>
    <lineage>
        <taxon>Bacteria</taxon>
        <taxon>Pseudomonadati</taxon>
        <taxon>Pseudomonadota</taxon>
        <taxon>Alphaproteobacteria</taxon>
        <taxon>Sphingomonadales</taxon>
        <taxon>Sphingomonadaceae</taxon>
        <taxon>Sphingomonas</taxon>
    </lineage>
</organism>
<keyword evidence="2" id="KW-0813">Transport</keyword>
<comment type="caution">
    <text evidence="8">The sequence shown here is derived from an EMBL/GenBank/DDBJ whole genome shotgun (WGS) entry which is preliminary data.</text>
</comment>
<dbReference type="EMBL" id="JAMLDX010000005">
    <property type="protein sequence ID" value="MCP3730604.1"/>
    <property type="molecule type" value="Genomic_DNA"/>
</dbReference>
<proteinExistence type="predicted"/>
<dbReference type="InterPro" id="IPR036259">
    <property type="entry name" value="MFS_trans_sf"/>
</dbReference>
<dbReference type="GO" id="GO:0016020">
    <property type="term" value="C:membrane"/>
    <property type="evidence" value="ECO:0007669"/>
    <property type="project" value="UniProtKB-SubCell"/>
</dbReference>
<feature type="transmembrane region" description="Helical" evidence="6">
    <location>
        <begin position="400"/>
        <end position="424"/>
    </location>
</feature>